<evidence type="ECO:0000313" key="1">
    <source>
        <dbReference type="EMBL" id="CAG9318222.1"/>
    </source>
</evidence>
<sequence>MECLRYLESCMSSQNEATKMEIEDNKEIFSREDAVSIWNMCVKINSKAKIQNKKEVLETIANLRKKACEALGSFKDQAEMDKFWLRTAKAYMDCSLWEKAEYCFSKVSLSNPDNELSFNYHLWKTQLDFLKSSIIPSDFSTLYSLSETLPHEKFRLARFLYCEICKYLHVSKQYAQLKELLFLCQKICQNSSLDSLLEISNKSKVLLCQVYIDLMEIDKASSILDSLPCDQNFLFLKLKINLCKDNFSETQDIVFEMIGILKEESLLQAVDIMISANKLVDSCKALMTISEAFSTGAVYLKWFQILFSLYVINGTYDESLPYLNINVVISKLMLCENKDVEKIKILLWDYAQELYYRNRSEIALEMIEKHYFSIISKEDEHKSLEFCAMCYLRINDPLNAINILRELEQTPNVIFLIFKAKILIGNTDIEEIKKLLKNHEKPLEVLKELINSDIPNIESLLEDLSELIIDCLDKEADIQGILYLLCEKSNTEGALLSFLPIALNKLSGDNLKWFFCKAWNSGISASSAKLSYTLMILSVKIAEKGGFLNSNEGVQAILGAAISAIKSESLDQLAYIQGYLNSIQGHDQEIALLDFEIFLLTNQGNYDEYLLSHSINFYPYFASIALEKSKKDLAKKCLQLLVQANFDKKVQISAIKQLLLLSTTFEETEDYLIKAIEILSQWPEIQSNRLELQAESEWLLATSVNSGIKAYSLSQIHISERWLFYALKMAEISHDLLETKIHDLYIEVLNQKNNLLKFS</sequence>
<dbReference type="EMBL" id="CAJZBQ010000020">
    <property type="protein sequence ID" value="CAG9318222.1"/>
    <property type="molecule type" value="Genomic_DNA"/>
</dbReference>
<organism evidence="1 2">
    <name type="scientific">Blepharisma stoltei</name>
    <dbReference type="NCBI Taxonomy" id="1481888"/>
    <lineage>
        <taxon>Eukaryota</taxon>
        <taxon>Sar</taxon>
        <taxon>Alveolata</taxon>
        <taxon>Ciliophora</taxon>
        <taxon>Postciliodesmatophora</taxon>
        <taxon>Heterotrichea</taxon>
        <taxon>Heterotrichida</taxon>
        <taxon>Blepharismidae</taxon>
        <taxon>Blepharisma</taxon>
    </lineage>
</organism>
<evidence type="ECO:0008006" key="3">
    <source>
        <dbReference type="Google" id="ProtNLM"/>
    </source>
</evidence>
<gene>
    <name evidence="1" type="ORF">BSTOLATCC_MIC20702</name>
</gene>
<proteinExistence type="predicted"/>
<name>A0AAU9J2P8_9CILI</name>
<protein>
    <recommendedName>
        <fullName evidence="3">Protein ZIP4 homolog</fullName>
    </recommendedName>
</protein>
<dbReference type="AlphaFoldDB" id="A0AAU9J2P8"/>
<keyword evidence="2" id="KW-1185">Reference proteome</keyword>
<accession>A0AAU9J2P8</accession>
<comment type="caution">
    <text evidence="1">The sequence shown here is derived from an EMBL/GenBank/DDBJ whole genome shotgun (WGS) entry which is preliminary data.</text>
</comment>
<dbReference type="Proteomes" id="UP001162131">
    <property type="component" value="Unassembled WGS sequence"/>
</dbReference>
<reference evidence="1" key="1">
    <citation type="submission" date="2021-09" db="EMBL/GenBank/DDBJ databases">
        <authorList>
            <consortium name="AG Swart"/>
            <person name="Singh M."/>
            <person name="Singh A."/>
            <person name="Seah K."/>
            <person name="Emmerich C."/>
        </authorList>
    </citation>
    <scope>NUCLEOTIDE SEQUENCE</scope>
    <source>
        <strain evidence="1">ATCC30299</strain>
    </source>
</reference>
<evidence type="ECO:0000313" key="2">
    <source>
        <dbReference type="Proteomes" id="UP001162131"/>
    </source>
</evidence>